<dbReference type="AlphaFoldDB" id="W2RJS7"/>
<proteinExistence type="predicted"/>
<dbReference type="Proteomes" id="UP000030752">
    <property type="component" value="Unassembled WGS sequence"/>
</dbReference>
<dbReference type="HOGENOM" id="CLU_2305988_0_0_1"/>
<dbReference type="VEuPathDB" id="FungiDB:HMPREF1541_09009"/>
<dbReference type="EMBL" id="KB822725">
    <property type="protein sequence ID" value="ETN36731.1"/>
    <property type="molecule type" value="Genomic_DNA"/>
</dbReference>
<name>W2RJS7_CYPE1</name>
<accession>W2RJS7</accession>
<gene>
    <name evidence="1" type="ORF">HMPREF1541_09009</name>
</gene>
<protein>
    <submittedName>
        <fullName evidence="1">Uncharacterized protein</fullName>
    </submittedName>
</protein>
<dbReference type="GeneID" id="19976348"/>
<organism evidence="1 2">
    <name type="scientific">Cyphellophora europaea (strain CBS 101466)</name>
    <name type="common">Phialophora europaea</name>
    <dbReference type="NCBI Taxonomy" id="1220924"/>
    <lineage>
        <taxon>Eukaryota</taxon>
        <taxon>Fungi</taxon>
        <taxon>Dikarya</taxon>
        <taxon>Ascomycota</taxon>
        <taxon>Pezizomycotina</taxon>
        <taxon>Eurotiomycetes</taxon>
        <taxon>Chaetothyriomycetidae</taxon>
        <taxon>Chaetothyriales</taxon>
        <taxon>Cyphellophoraceae</taxon>
        <taxon>Cyphellophora</taxon>
    </lineage>
</organism>
<keyword evidence="2" id="KW-1185">Reference proteome</keyword>
<dbReference type="InParanoid" id="W2RJS7"/>
<dbReference type="RefSeq" id="XP_008721549.1">
    <property type="nucleotide sequence ID" value="XM_008723327.1"/>
</dbReference>
<evidence type="ECO:0000313" key="2">
    <source>
        <dbReference type="Proteomes" id="UP000030752"/>
    </source>
</evidence>
<sequence length="100" mass="10970">MGIRPRRGQDYVYLLCCGNRHSRFTNGGGCGIDCVSSRYPALASSHDRWSELGCLPFDGYRLFPGHQCGYTCEYSPESAARGHGRSVLAGHNVPSFDLVV</sequence>
<evidence type="ECO:0000313" key="1">
    <source>
        <dbReference type="EMBL" id="ETN36731.1"/>
    </source>
</evidence>
<reference evidence="1 2" key="1">
    <citation type="submission" date="2013-03" db="EMBL/GenBank/DDBJ databases">
        <title>The Genome Sequence of Phialophora europaea CBS 101466.</title>
        <authorList>
            <consortium name="The Broad Institute Genomics Platform"/>
            <person name="Cuomo C."/>
            <person name="de Hoog S."/>
            <person name="Gorbushina A."/>
            <person name="Walker B."/>
            <person name="Young S.K."/>
            <person name="Zeng Q."/>
            <person name="Gargeya S."/>
            <person name="Fitzgerald M."/>
            <person name="Haas B."/>
            <person name="Abouelleil A."/>
            <person name="Allen A.W."/>
            <person name="Alvarado L."/>
            <person name="Arachchi H.M."/>
            <person name="Berlin A.M."/>
            <person name="Chapman S.B."/>
            <person name="Gainer-Dewar J."/>
            <person name="Goldberg J."/>
            <person name="Griggs A."/>
            <person name="Gujja S."/>
            <person name="Hansen M."/>
            <person name="Howarth C."/>
            <person name="Imamovic A."/>
            <person name="Ireland A."/>
            <person name="Larimer J."/>
            <person name="McCowan C."/>
            <person name="Murphy C."/>
            <person name="Pearson M."/>
            <person name="Poon T.W."/>
            <person name="Priest M."/>
            <person name="Roberts A."/>
            <person name="Saif S."/>
            <person name="Shea T."/>
            <person name="Sisk P."/>
            <person name="Sykes S."/>
            <person name="Wortman J."/>
            <person name="Nusbaum C."/>
            <person name="Birren B."/>
        </authorList>
    </citation>
    <scope>NUCLEOTIDE SEQUENCE [LARGE SCALE GENOMIC DNA]</scope>
    <source>
        <strain evidence="1 2">CBS 101466</strain>
    </source>
</reference>